<proteinExistence type="predicted"/>
<name>A0A0E1VQF8_BURPE</name>
<feature type="region of interest" description="Disordered" evidence="1">
    <location>
        <begin position="1"/>
        <end position="26"/>
    </location>
</feature>
<dbReference type="EMBL" id="CM000833">
    <property type="protein sequence ID" value="EET03100.1"/>
    <property type="molecule type" value="Genomic_DNA"/>
</dbReference>
<dbReference type="AlphaFoldDB" id="A0A0E1VQF8"/>
<evidence type="ECO:0000256" key="1">
    <source>
        <dbReference type="SAM" id="MobiDB-lite"/>
    </source>
</evidence>
<accession>A0A0E1VQF8</accession>
<dbReference type="Proteomes" id="UP000001812">
    <property type="component" value="Chromosome II"/>
</dbReference>
<gene>
    <name evidence="2" type="ORF">BURPS1710A_A1869</name>
</gene>
<sequence>MTKRWRACALGAPSVDAPPHSEHQPNKERLAFRLTRDMHEKAVRSAIPPHDSFSTLK</sequence>
<protein>
    <submittedName>
        <fullName evidence="2">Uncharacterized protein</fullName>
    </submittedName>
</protein>
<reference evidence="2" key="1">
    <citation type="submission" date="2009-05" db="EMBL/GenBank/DDBJ databases">
        <authorList>
            <person name="Harkins D.M."/>
            <person name="DeShazer D."/>
            <person name="Woods D.E."/>
            <person name="Brinkac L.M."/>
            <person name="Brown K.A."/>
            <person name="Hung G.C."/>
            <person name="Tuanyok A."/>
            <person name="Zhang B."/>
            <person name="Nierman W.C."/>
        </authorList>
    </citation>
    <scope>NUCLEOTIDE SEQUENCE [LARGE SCALE GENOMIC DNA]</scope>
    <source>
        <strain evidence="2">1710a</strain>
    </source>
</reference>
<organism evidence="2">
    <name type="scientific">Burkholderia pseudomallei 1710a</name>
    <dbReference type="NCBI Taxonomy" id="320371"/>
    <lineage>
        <taxon>Bacteria</taxon>
        <taxon>Pseudomonadati</taxon>
        <taxon>Pseudomonadota</taxon>
        <taxon>Betaproteobacteria</taxon>
        <taxon>Burkholderiales</taxon>
        <taxon>Burkholderiaceae</taxon>
        <taxon>Burkholderia</taxon>
        <taxon>pseudomallei group</taxon>
    </lineage>
</organism>
<dbReference type="HOGENOM" id="CLU_2987807_0_0_4"/>
<evidence type="ECO:0000313" key="2">
    <source>
        <dbReference type="EMBL" id="EET03100.1"/>
    </source>
</evidence>